<protein>
    <recommendedName>
        <fullName evidence="4">Lipoprotein</fullName>
    </recommendedName>
</protein>
<evidence type="ECO:0008006" key="4">
    <source>
        <dbReference type="Google" id="ProtNLM"/>
    </source>
</evidence>
<feature type="region of interest" description="Disordered" evidence="1">
    <location>
        <begin position="16"/>
        <end position="73"/>
    </location>
</feature>
<feature type="compositionally biased region" description="Basic and acidic residues" evidence="1">
    <location>
        <begin position="17"/>
        <end position="27"/>
    </location>
</feature>
<name>A0ABU0U7L5_9SPHI</name>
<comment type="caution">
    <text evidence="2">The sequence shown here is derived from an EMBL/GenBank/DDBJ whole genome shotgun (WGS) entry which is preliminary data.</text>
</comment>
<evidence type="ECO:0000313" key="3">
    <source>
        <dbReference type="Proteomes" id="UP001244640"/>
    </source>
</evidence>
<dbReference type="EMBL" id="JAUTBA010000001">
    <property type="protein sequence ID" value="MDQ1150953.1"/>
    <property type="molecule type" value="Genomic_DNA"/>
</dbReference>
<gene>
    <name evidence="2" type="ORF">QE382_002937</name>
</gene>
<reference evidence="2 3" key="1">
    <citation type="submission" date="2023-07" db="EMBL/GenBank/DDBJ databases">
        <title>Functional and genomic diversity of the sorghum phyllosphere microbiome.</title>
        <authorList>
            <person name="Shade A."/>
        </authorList>
    </citation>
    <scope>NUCLEOTIDE SEQUENCE [LARGE SCALE GENOMIC DNA]</scope>
    <source>
        <strain evidence="2 3">SORGH_AS_0892</strain>
    </source>
</reference>
<evidence type="ECO:0000313" key="2">
    <source>
        <dbReference type="EMBL" id="MDQ1150953.1"/>
    </source>
</evidence>
<feature type="compositionally biased region" description="Basic and acidic residues" evidence="1">
    <location>
        <begin position="40"/>
        <end position="57"/>
    </location>
</feature>
<accession>A0ABU0U7L5</accession>
<proteinExistence type="predicted"/>
<keyword evidence="3" id="KW-1185">Reference proteome</keyword>
<sequence length="73" mass="8049">MYLAILIAAVSTACGEANKHSEVESKTDTITQKSGLPLDNIHRSRSQDMTKDNEQSKEQGVPLDNLHRDKPAD</sequence>
<organism evidence="2 3">
    <name type="scientific">Sphingobacterium zeae</name>
    <dbReference type="NCBI Taxonomy" id="1776859"/>
    <lineage>
        <taxon>Bacteria</taxon>
        <taxon>Pseudomonadati</taxon>
        <taxon>Bacteroidota</taxon>
        <taxon>Sphingobacteriia</taxon>
        <taxon>Sphingobacteriales</taxon>
        <taxon>Sphingobacteriaceae</taxon>
        <taxon>Sphingobacterium</taxon>
    </lineage>
</organism>
<dbReference type="Proteomes" id="UP001244640">
    <property type="component" value="Unassembled WGS sequence"/>
</dbReference>
<evidence type="ECO:0000256" key="1">
    <source>
        <dbReference type="SAM" id="MobiDB-lite"/>
    </source>
</evidence>